<keyword evidence="4" id="KW-1185">Reference proteome</keyword>
<dbReference type="AlphaFoldDB" id="A0A0L0BPG0"/>
<dbReference type="OrthoDB" id="6432502at2759"/>
<proteinExistence type="predicted"/>
<evidence type="ECO:0000313" key="3">
    <source>
        <dbReference type="EMBL" id="KNC21881.1"/>
    </source>
</evidence>
<name>A0A0L0BPG0_LUCCU</name>
<evidence type="ECO:0000313" key="4">
    <source>
        <dbReference type="Proteomes" id="UP000037069"/>
    </source>
</evidence>
<dbReference type="InterPro" id="IPR031959">
    <property type="entry name" value="DUF4779"/>
</dbReference>
<feature type="signal peptide" evidence="2">
    <location>
        <begin position="1"/>
        <end position="21"/>
    </location>
</feature>
<sequence>MYKAPSSLLVLIILLDFIIQAIIVERNLHSYYRLPTTTVKTSNDSEEYYILQCPFKSSLNIPKPQDMPVCIIVGRHSENEEKQKELIKAKPRTNLNTQVDYRYLKPPKLLKVVTMKNGKPYTMYLKPINKKLETYKRPKTEIKEMYKATNIKLLLPNPRMLLNQSTILYPVPMVQKMLINDSVALSSTNEPQKLTQTLQPPPSEMETDFEDDPLDEEDTQASPLKYLGVQDTLKQLQLSQQLPRPKATNQTVFKGEKFFADLKNYKKGYRTKGYQNMYHRDEIYQDHIFYDDLQQMGNYRIKEKVQEKDP</sequence>
<dbReference type="Pfam" id="PF16009">
    <property type="entry name" value="DUF4779"/>
    <property type="match status" value="1"/>
</dbReference>
<feature type="compositionally biased region" description="Acidic residues" evidence="1">
    <location>
        <begin position="205"/>
        <end position="218"/>
    </location>
</feature>
<evidence type="ECO:0000256" key="2">
    <source>
        <dbReference type="SAM" id="SignalP"/>
    </source>
</evidence>
<reference evidence="3 4" key="1">
    <citation type="journal article" date="2015" name="Nat. Commun.">
        <title>Lucilia cuprina genome unlocks parasitic fly biology to underpin future interventions.</title>
        <authorList>
            <person name="Anstead C.A."/>
            <person name="Korhonen P.K."/>
            <person name="Young N.D."/>
            <person name="Hall R.S."/>
            <person name="Jex A.R."/>
            <person name="Murali S.C."/>
            <person name="Hughes D.S."/>
            <person name="Lee S.F."/>
            <person name="Perry T."/>
            <person name="Stroehlein A.J."/>
            <person name="Ansell B.R."/>
            <person name="Breugelmans B."/>
            <person name="Hofmann A."/>
            <person name="Qu J."/>
            <person name="Dugan S."/>
            <person name="Lee S.L."/>
            <person name="Chao H."/>
            <person name="Dinh H."/>
            <person name="Han Y."/>
            <person name="Doddapaneni H.V."/>
            <person name="Worley K.C."/>
            <person name="Muzny D.M."/>
            <person name="Ioannidis P."/>
            <person name="Waterhouse R.M."/>
            <person name="Zdobnov E.M."/>
            <person name="James P.J."/>
            <person name="Bagnall N.H."/>
            <person name="Kotze A.C."/>
            <person name="Gibbs R.A."/>
            <person name="Richards S."/>
            <person name="Batterham P."/>
            <person name="Gasser R.B."/>
        </authorList>
    </citation>
    <scope>NUCLEOTIDE SEQUENCE [LARGE SCALE GENOMIC DNA]</scope>
    <source>
        <strain evidence="3 4">LS</strain>
        <tissue evidence="3">Full body</tissue>
    </source>
</reference>
<accession>A0A0L0BPG0</accession>
<protein>
    <submittedName>
        <fullName evidence="3">Uncharacterized protein</fullName>
    </submittedName>
</protein>
<dbReference type="OMA" id="VLQCPPK"/>
<gene>
    <name evidence="3" type="ORF">FF38_11461</name>
</gene>
<comment type="caution">
    <text evidence="3">The sequence shown here is derived from an EMBL/GenBank/DDBJ whole genome shotgun (WGS) entry which is preliminary data.</text>
</comment>
<dbReference type="Proteomes" id="UP000037069">
    <property type="component" value="Unassembled WGS sequence"/>
</dbReference>
<evidence type="ECO:0000256" key="1">
    <source>
        <dbReference type="SAM" id="MobiDB-lite"/>
    </source>
</evidence>
<feature type="chain" id="PRO_5005534988" evidence="2">
    <location>
        <begin position="22"/>
        <end position="310"/>
    </location>
</feature>
<organism evidence="3 4">
    <name type="scientific">Lucilia cuprina</name>
    <name type="common">Green bottle fly</name>
    <name type="synonym">Australian sheep blowfly</name>
    <dbReference type="NCBI Taxonomy" id="7375"/>
    <lineage>
        <taxon>Eukaryota</taxon>
        <taxon>Metazoa</taxon>
        <taxon>Ecdysozoa</taxon>
        <taxon>Arthropoda</taxon>
        <taxon>Hexapoda</taxon>
        <taxon>Insecta</taxon>
        <taxon>Pterygota</taxon>
        <taxon>Neoptera</taxon>
        <taxon>Endopterygota</taxon>
        <taxon>Diptera</taxon>
        <taxon>Brachycera</taxon>
        <taxon>Muscomorpha</taxon>
        <taxon>Oestroidea</taxon>
        <taxon>Calliphoridae</taxon>
        <taxon>Luciliinae</taxon>
        <taxon>Lucilia</taxon>
    </lineage>
</organism>
<feature type="region of interest" description="Disordered" evidence="1">
    <location>
        <begin position="193"/>
        <end position="218"/>
    </location>
</feature>
<dbReference type="EMBL" id="JRES01001575">
    <property type="protein sequence ID" value="KNC21881.1"/>
    <property type="molecule type" value="Genomic_DNA"/>
</dbReference>
<keyword evidence="2" id="KW-0732">Signal</keyword>